<dbReference type="EMBL" id="BGZK01000002">
    <property type="protein sequence ID" value="GBO99179.1"/>
    <property type="molecule type" value="Genomic_DNA"/>
</dbReference>
<reference evidence="11 12" key="1">
    <citation type="journal article" date="2019" name="Commun. Biol.">
        <title>The bagworm genome reveals a unique fibroin gene that provides high tensile strength.</title>
        <authorList>
            <person name="Kono N."/>
            <person name="Nakamura H."/>
            <person name="Ohtoshi R."/>
            <person name="Tomita M."/>
            <person name="Numata K."/>
            <person name="Arakawa K."/>
        </authorList>
    </citation>
    <scope>NUCLEOTIDE SEQUENCE [LARGE SCALE GENOMIC DNA]</scope>
</reference>
<evidence type="ECO:0000313" key="11">
    <source>
        <dbReference type="EMBL" id="GBO99179.1"/>
    </source>
</evidence>
<feature type="transmembrane region" description="Helical" evidence="10">
    <location>
        <begin position="39"/>
        <end position="61"/>
    </location>
</feature>
<evidence type="ECO:0000256" key="3">
    <source>
        <dbReference type="ARBA" id="ARBA00022606"/>
    </source>
</evidence>
<evidence type="ECO:0000256" key="5">
    <source>
        <dbReference type="ARBA" id="ARBA00022725"/>
    </source>
</evidence>
<dbReference type="Pfam" id="PF02949">
    <property type="entry name" value="7tm_6"/>
    <property type="match status" value="2"/>
</dbReference>
<evidence type="ECO:0000256" key="1">
    <source>
        <dbReference type="ARBA" id="ARBA00004651"/>
    </source>
</evidence>
<evidence type="ECO:0000256" key="4">
    <source>
        <dbReference type="ARBA" id="ARBA00022692"/>
    </source>
</evidence>
<name>A0A4C1SDK4_EUMVA</name>
<dbReference type="GO" id="GO:0004984">
    <property type="term" value="F:olfactory receptor activity"/>
    <property type="evidence" value="ECO:0007669"/>
    <property type="project" value="InterPro"/>
</dbReference>
<evidence type="ECO:0000313" key="12">
    <source>
        <dbReference type="Proteomes" id="UP000299102"/>
    </source>
</evidence>
<feature type="transmembrane region" description="Helical" evidence="10">
    <location>
        <begin position="377"/>
        <end position="401"/>
    </location>
</feature>
<organism evidence="11 12">
    <name type="scientific">Eumeta variegata</name>
    <name type="common">Bagworm moth</name>
    <name type="synonym">Eumeta japonica</name>
    <dbReference type="NCBI Taxonomy" id="151549"/>
    <lineage>
        <taxon>Eukaryota</taxon>
        <taxon>Metazoa</taxon>
        <taxon>Ecdysozoa</taxon>
        <taxon>Arthropoda</taxon>
        <taxon>Hexapoda</taxon>
        <taxon>Insecta</taxon>
        <taxon>Pterygota</taxon>
        <taxon>Neoptera</taxon>
        <taxon>Endopterygota</taxon>
        <taxon>Lepidoptera</taxon>
        <taxon>Glossata</taxon>
        <taxon>Ditrysia</taxon>
        <taxon>Tineoidea</taxon>
        <taxon>Psychidae</taxon>
        <taxon>Oiketicinae</taxon>
        <taxon>Eumeta</taxon>
    </lineage>
</organism>
<keyword evidence="9" id="KW-0807">Transducer</keyword>
<evidence type="ECO:0000256" key="8">
    <source>
        <dbReference type="ARBA" id="ARBA00023170"/>
    </source>
</evidence>
<dbReference type="GO" id="GO:0007165">
    <property type="term" value="P:signal transduction"/>
    <property type="evidence" value="ECO:0007669"/>
    <property type="project" value="UniProtKB-KW"/>
</dbReference>
<keyword evidence="6 10" id="KW-1133">Transmembrane helix</keyword>
<protein>
    <submittedName>
        <fullName evidence="11">Odorant receptor 94b</fullName>
    </submittedName>
</protein>
<evidence type="ECO:0000256" key="10">
    <source>
        <dbReference type="SAM" id="Phobius"/>
    </source>
</evidence>
<keyword evidence="7 10" id="KW-0472">Membrane</keyword>
<sequence length="566" mass="64645">MESEVSASDSFAVHLRVLVWCGYAELRSARPAAKHLHRLYRFMILSCFTLYILLEAIYMVMRNSNLKRDVKEKREPALRWKLRMGSWLKSSVWVRIKIKNMVKVLDDLVAFARVTLLLLVHCAAFVKMATYRLKFNSIQTIINGFNEPLLNPENVTSRRTISDSVTTSKFIVNAFVSTSLCTCVLWSLFPAIEYLRERGVRFYYWLFDIDYSMSPKDHIARVRKTALFYTARLEAMLGRKSKLFRRNKRTTYKMCIRTVLTYASPVYAHAAPKTLDKLQHVYHAYKYASSYEIVTLCTAAVTTLIAVANTALDALVAAVLAQCKTQLTILRHNLEHLPVKCQEMTNAGEAAHNAALLRELAACMQHYAKIMQISRKFLSIFGGAIFFQFGCSGWIICMTAYKLANHASGLGLVLKKDSFYSVEHYRLALVRGCLFLTKAADKDYRHGFLDDCYVTILASKSSSKCYYSLSDVTFQVRPTTMEFASLVLFLICMLLELFLFCYYGNEVKVESELLTQSVFAASWPETPHAFRKALVVVMERFKRPLKPVAGLIIPLSLETFVKVLCL</sequence>
<keyword evidence="4 10" id="KW-0812">Transmembrane</keyword>
<feature type="transmembrane region" description="Helical" evidence="10">
    <location>
        <begin position="483"/>
        <end position="503"/>
    </location>
</feature>
<dbReference type="InterPro" id="IPR004117">
    <property type="entry name" value="7tm6_olfct_rcpt"/>
</dbReference>
<dbReference type="Proteomes" id="UP000299102">
    <property type="component" value="Unassembled WGS sequence"/>
</dbReference>
<keyword evidence="3" id="KW-0716">Sensory transduction</keyword>
<dbReference type="PANTHER" id="PTHR21137:SF35">
    <property type="entry name" value="ODORANT RECEPTOR 19A-RELATED"/>
    <property type="match status" value="1"/>
</dbReference>
<feature type="transmembrane region" description="Helical" evidence="10">
    <location>
        <begin position="170"/>
        <end position="192"/>
    </location>
</feature>
<evidence type="ECO:0000256" key="6">
    <source>
        <dbReference type="ARBA" id="ARBA00022989"/>
    </source>
</evidence>
<comment type="caution">
    <text evidence="11">The sequence shown here is derived from an EMBL/GenBank/DDBJ whole genome shotgun (WGS) entry which is preliminary data.</text>
</comment>
<dbReference type="AlphaFoldDB" id="A0A4C1SDK4"/>
<evidence type="ECO:0000256" key="2">
    <source>
        <dbReference type="ARBA" id="ARBA00022475"/>
    </source>
</evidence>
<evidence type="ECO:0000256" key="9">
    <source>
        <dbReference type="ARBA" id="ARBA00023224"/>
    </source>
</evidence>
<proteinExistence type="predicted"/>
<comment type="subcellular location">
    <subcellularLocation>
        <location evidence="1">Cell membrane</location>
        <topology evidence="1">Multi-pass membrane protein</topology>
    </subcellularLocation>
</comment>
<dbReference type="GO" id="GO:0005886">
    <property type="term" value="C:plasma membrane"/>
    <property type="evidence" value="ECO:0007669"/>
    <property type="project" value="UniProtKB-SubCell"/>
</dbReference>
<keyword evidence="5" id="KW-0552">Olfaction</keyword>
<gene>
    <name evidence="11" type="primary">Or94b</name>
    <name evidence="11" type="ORF">EVAR_483_1</name>
</gene>
<evidence type="ECO:0000256" key="7">
    <source>
        <dbReference type="ARBA" id="ARBA00023136"/>
    </source>
</evidence>
<keyword evidence="8 11" id="KW-0675">Receptor</keyword>
<accession>A0A4C1SDK4</accession>
<dbReference type="PANTHER" id="PTHR21137">
    <property type="entry name" value="ODORANT RECEPTOR"/>
    <property type="match status" value="1"/>
</dbReference>
<dbReference type="GO" id="GO:0005549">
    <property type="term" value="F:odorant binding"/>
    <property type="evidence" value="ECO:0007669"/>
    <property type="project" value="InterPro"/>
</dbReference>
<keyword evidence="2" id="KW-1003">Cell membrane</keyword>
<dbReference type="OrthoDB" id="8191658at2759"/>
<keyword evidence="12" id="KW-1185">Reference proteome</keyword>
<feature type="transmembrane region" description="Helical" evidence="10">
    <location>
        <begin position="104"/>
        <end position="126"/>
    </location>
</feature>